<dbReference type="AlphaFoldDB" id="A0A095BCF6"/>
<comment type="caution">
    <text evidence="1">The sequence shown here is derived from an EMBL/GenBank/DDBJ whole genome shotgun (WGS) entry which is preliminary data.</text>
</comment>
<evidence type="ECO:0000313" key="2">
    <source>
        <dbReference type="Proteomes" id="UP000029448"/>
    </source>
</evidence>
<reference evidence="1 2" key="1">
    <citation type="submission" date="2014-06" db="EMBL/GenBank/DDBJ databases">
        <title>Functional and comparative genomic analyses of the Drosophila gut microbiota identify candidate symbiosis factors.</title>
        <authorList>
            <person name="Newell P.D."/>
            <person name="Chaston J.M."/>
            <person name="Douglas A.E."/>
        </authorList>
    </citation>
    <scope>NUCLEOTIDE SEQUENCE [LARGE SCALE GENOMIC DNA]</scope>
    <source>
        <strain evidence="1 2">DmCS_006</strain>
    </source>
</reference>
<gene>
    <name evidence="1" type="ORF">AtDm6_0124</name>
</gene>
<dbReference type="STRING" id="104102.AtDm6_0124"/>
<dbReference type="EMBL" id="JOKM01000006">
    <property type="protein sequence ID" value="KGB26498.1"/>
    <property type="molecule type" value="Genomic_DNA"/>
</dbReference>
<evidence type="ECO:0000313" key="1">
    <source>
        <dbReference type="EMBL" id="KGB26498.1"/>
    </source>
</evidence>
<organism evidence="1 2">
    <name type="scientific">Acetobacter tropicalis</name>
    <dbReference type="NCBI Taxonomy" id="104102"/>
    <lineage>
        <taxon>Bacteria</taxon>
        <taxon>Pseudomonadati</taxon>
        <taxon>Pseudomonadota</taxon>
        <taxon>Alphaproteobacteria</taxon>
        <taxon>Acetobacterales</taxon>
        <taxon>Acetobacteraceae</taxon>
        <taxon>Acetobacter</taxon>
    </lineage>
</organism>
<keyword evidence="2" id="KW-1185">Reference proteome</keyword>
<protein>
    <submittedName>
        <fullName evidence="1">Uncharacterized protein</fullName>
    </submittedName>
</protein>
<dbReference type="Proteomes" id="UP000029448">
    <property type="component" value="Unassembled WGS sequence"/>
</dbReference>
<sequence>MRRFNHAVRNAALHAFSQAAALGQSVPPPREKIRPFFPKSLYLVNPPVPLDG</sequence>
<dbReference type="PATRIC" id="fig|104102.7.peg.122"/>
<accession>A0A095BCF6</accession>
<name>A0A095BCF6_9PROT</name>
<proteinExistence type="predicted"/>